<protein>
    <submittedName>
        <fullName evidence="1">Uncharacterized protein</fullName>
    </submittedName>
</protein>
<dbReference type="AlphaFoldDB" id="A0A059AAF7"/>
<name>A0A059AAF7_EUCGR</name>
<organism evidence="1">
    <name type="scientific">Eucalyptus grandis</name>
    <name type="common">Flooded gum</name>
    <dbReference type="NCBI Taxonomy" id="71139"/>
    <lineage>
        <taxon>Eukaryota</taxon>
        <taxon>Viridiplantae</taxon>
        <taxon>Streptophyta</taxon>
        <taxon>Embryophyta</taxon>
        <taxon>Tracheophyta</taxon>
        <taxon>Spermatophyta</taxon>
        <taxon>Magnoliopsida</taxon>
        <taxon>eudicotyledons</taxon>
        <taxon>Gunneridae</taxon>
        <taxon>Pentapetalae</taxon>
        <taxon>rosids</taxon>
        <taxon>malvids</taxon>
        <taxon>Myrtales</taxon>
        <taxon>Myrtaceae</taxon>
        <taxon>Myrtoideae</taxon>
        <taxon>Eucalypteae</taxon>
        <taxon>Eucalyptus</taxon>
    </lineage>
</organism>
<sequence length="68" mass="8005">MPSSRTNHLEHVMQMVYSACSCVQCIELNYPIKSSPTFHFPKSYPLTSSSIFIYYLLHNCRWQYIIAK</sequence>
<evidence type="ECO:0000313" key="1">
    <source>
        <dbReference type="EMBL" id="KCW51067.1"/>
    </source>
</evidence>
<reference evidence="1" key="1">
    <citation type="submission" date="2013-07" db="EMBL/GenBank/DDBJ databases">
        <title>The genome of Eucalyptus grandis.</title>
        <authorList>
            <person name="Schmutz J."/>
            <person name="Hayes R."/>
            <person name="Myburg A."/>
            <person name="Tuskan G."/>
            <person name="Grattapaglia D."/>
            <person name="Rokhsar D.S."/>
        </authorList>
    </citation>
    <scope>NUCLEOTIDE SEQUENCE</scope>
    <source>
        <tissue evidence="1">Leaf extractions</tissue>
    </source>
</reference>
<dbReference type="EMBL" id="KK198762">
    <property type="protein sequence ID" value="KCW51067.1"/>
    <property type="molecule type" value="Genomic_DNA"/>
</dbReference>
<dbReference type="PROSITE" id="PS51257">
    <property type="entry name" value="PROKAR_LIPOPROTEIN"/>
    <property type="match status" value="1"/>
</dbReference>
<dbReference type="InParanoid" id="A0A059AAF7"/>
<proteinExistence type="predicted"/>
<dbReference type="Gramene" id="KCW51067">
    <property type="protein sequence ID" value="KCW51067"/>
    <property type="gene ID" value="EUGRSUZ_J00676"/>
</dbReference>
<gene>
    <name evidence="1" type="ORF">EUGRSUZ_J00676</name>
</gene>
<accession>A0A059AAF7</accession>